<dbReference type="Pfam" id="PF07505">
    <property type="entry name" value="DUF5131"/>
    <property type="match status" value="1"/>
</dbReference>
<dbReference type="EMBL" id="ANHY01000014">
    <property type="protein sequence ID" value="EKV28934.1"/>
    <property type="molecule type" value="Genomic_DNA"/>
</dbReference>
<reference evidence="1 2" key="1">
    <citation type="journal article" date="2013" name="Genome Announc.">
        <title>Draft Genome Sequence of an Alphaproteobacterium, Caenispirillum salinarum AK4(T), Isolated from a Solar Saltern.</title>
        <authorList>
            <person name="Khatri I."/>
            <person name="Singh A."/>
            <person name="Korpole S."/>
            <person name="Pinnaka A.K."/>
            <person name="Subramanian S."/>
        </authorList>
    </citation>
    <scope>NUCLEOTIDE SEQUENCE [LARGE SCALE GENOMIC DNA]</scope>
    <source>
        <strain evidence="1 2">AK4</strain>
    </source>
</reference>
<dbReference type="OrthoDB" id="9787478at2"/>
<sequence>MTVFSTRISCFDATWNPTFGCDHVSPGCDNCYAEVIANRFHGGFALRLKPHRLRDAARFKPVQTPEGPRPPIVFVNSMSDLWHADVPDAYLDQVFDAVEAQPHAVFVCLTKRVPRMARYCAARWGGRGVPDHVWLGVSVEGAAQGGRLGHLHRLRREVGPFTALGCLEPLIASPEGMDLSGLDWVICGGESGARARRPDLAWMRWVRDACADAGIPLWFKAWGHWRHNPLWPLAQGRTLKERRLDLVARGLELTGDEQGGATLDGRLHRRHPHAYARRVDMLRRCLVS</sequence>
<comment type="caution">
    <text evidence="1">The sequence shown here is derived from an EMBL/GenBank/DDBJ whole genome shotgun (WGS) entry which is preliminary data.</text>
</comment>
<dbReference type="RefSeq" id="WP_009541355.1">
    <property type="nucleotide sequence ID" value="NZ_ANHY01000014.1"/>
</dbReference>
<dbReference type="STRING" id="1238182.C882_0698"/>
<evidence type="ECO:0000313" key="1">
    <source>
        <dbReference type="EMBL" id="EKV28934.1"/>
    </source>
</evidence>
<name>K9GVZ4_9PROT</name>
<keyword evidence="2" id="KW-1185">Reference proteome</keyword>
<dbReference type="AlphaFoldDB" id="K9GVZ4"/>
<dbReference type="eggNOG" id="COG4422">
    <property type="taxonomic scope" value="Bacteria"/>
</dbReference>
<protein>
    <submittedName>
        <fullName evidence="1">Phage Gp37Gp68</fullName>
    </submittedName>
</protein>
<proteinExistence type="predicted"/>
<dbReference type="Proteomes" id="UP000009881">
    <property type="component" value="Unassembled WGS sequence"/>
</dbReference>
<gene>
    <name evidence="1" type="ORF">C882_0698</name>
</gene>
<dbReference type="InterPro" id="IPR011101">
    <property type="entry name" value="DUF5131"/>
</dbReference>
<organism evidence="1 2">
    <name type="scientific">Caenispirillum salinarum AK4</name>
    <dbReference type="NCBI Taxonomy" id="1238182"/>
    <lineage>
        <taxon>Bacteria</taxon>
        <taxon>Pseudomonadati</taxon>
        <taxon>Pseudomonadota</taxon>
        <taxon>Alphaproteobacteria</taxon>
        <taxon>Rhodospirillales</taxon>
        <taxon>Novispirillaceae</taxon>
        <taxon>Caenispirillum</taxon>
    </lineage>
</organism>
<evidence type="ECO:0000313" key="2">
    <source>
        <dbReference type="Proteomes" id="UP000009881"/>
    </source>
</evidence>
<accession>K9GVZ4</accession>